<dbReference type="AlphaFoldDB" id="A0A8S3YC19"/>
<evidence type="ECO:0000313" key="4">
    <source>
        <dbReference type="EMBL" id="CAG5057402.1"/>
    </source>
</evidence>
<gene>
    <name evidence="4" type="ORF">PAPOLLO_LOCUS27173</name>
</gene>
<dbReference type="OrthoDB" id="6925135at2759"/>
<dbReference type="GO" id="GO:0008270">
    <property type="term" value="F:zinc ion binding"/>
    <property type="evidence" value="ECO:0007669"/>
    <property type="project" value="UniProtKB-UniRule"/>
</dbReference>
<dbReference type="Pfam" id="PF07776">
    <property type="entry name" value="zf-AD"/>
    <property type="match status" value="1"/>
</dbReference>
<reference evidence="4" key="1">
    <citation type="submission" date="2021-04" db="EMBL/GenBank/DDBJ databases">
        <authorList>
            <person name="Tunstrom K."/>
        </authorList>
    </citation>
    <scope>NUCLEOTIDE SEQUENCE</scope>
</reference>
<keyword evidence="1" id="KW-0863">Zinc-finger</keyword>
<dbReference type="SMART" id="SM00868">
    <property type="entry name" value="zf-AD"/>
    <property type="match status" value="1"/>
</dbReference>
<proteinExistence type="predicted"/>
<dbReference type="EMBL" id="CAJQZP010001624">
    <property type="protein sequence ID" value="CAG5057402.1"/>
    <property type="molecule type" value="Genomic_DNA"/>
</dbReference>
<feature type="binding site" evidence="1">
    <location>
        <position position="21"/>
    </location>
    <ligand>
        <name>Zn(2+)</name>
        <dbReference type="ChEBI" id="CHEBI:29105"/>
    </ligand>
</feature>
<protein>
    <submittedName>
        <fullName evidence="4">(apollo) hypothetical protein</fullName>
    </submittedName>
</protein>
<feature type="compositionally biased region" description="Polar residues" evidence="2">
    <location>
        <begin position="579"/>
        <end position="591"/>
    </location>
</feature>
<comment type="caution">
    <text evidence="4">The sequence shown here is derived from an EMBL/GenBank/DDBJ whole genome shotgun (WGS) entry which is preliminary data.</text>
</comment>
<feature type="region of interest" description="Disordered" evidence="2">
    <location>
        <begin position="397"/>
        <end position="430"/>
    </location>
</feature>
<name>A0A8S3YC19_PARAO</name>
<feature type="region of interest" description="Disordered" evidence="2">
    <location>
        <begin position="512"/>
        <end position="591"/>
    </location>
</feature>
<organism evidence="4 5">
    <name type="scientific">Parnassius apollo</name>
    <name type="common">Apollo butterfly</name>
    <name type="synonym">Papilio apollo</name>
    <dbReference type="NCBI Taxonomy" id="110799"/>
    <lineage>
        <taxon>Eukaryota</taxon>
        <taxon>Metazoa</taxon>
        <taxon>Ecdysozoa</taxon>
        <taxon>Arthropoda</taxon>
        <taxon>Hexapoda</taxon>
        <taxon>Insecta</taxon>
        <taxon>Pterygota</taxon>
        <taxon>Neoptera</taxon>
        <taxon>Endopterygota</taxon>
        <taxon>Lepidoptera</taxon>
        <taxon>Glossata</taxon>
        <taxon>Ditrysia</taxon>
        <taxon>Papilionoidea</taxon>
        <taxon>Papilionidae</taxon>
        <taxon>Parnassiinae</taxon>
        <taxon>Parnassini</taxon>
        <taxon>Parnassius</taxon>
        <taxon>Parnassius</taxon>
    </lineage>
</organism>
<evidence type="ECO:0000256" key="2">
    <source>
        <dbReference type="SAM" id="MobiDB-lite"/>
    </source>
</evidence>
<keyword evidence="1" id="KW-0862">Zinc</keyword>
<dbReference type="PROSITE" id="PS51915">
    <property type="entry name" value="ZAD"/>
    <property type="match status" value="1"/>
</dbReference>
<keyword evidence="1" id="KW-0479">Metal-binding</keyword>
<evidence type="ECO:0000256" key="1">
    <source>
        <dbReference type="PROSITE-ProRule" id="PRU01263"/>
    </source>
</evidence>
<feature type="binding site" evidence="1">
    <location>
        <position position="71"/>
    </location>
    <ligand>
        <name>Zn(2+)</name>
        <dbReference type="ChEBI" id="CHEBI:29105"/>
    </ligand>
</feature>
<evidence type="ECO:0000313" key="5">
    <source>
        <dbReference type="Proteomes" id="UP000691718"/>
    </source>
</evidence>
<feature type="compositionally biased region" description="Basic and acidic residues" evidence="2">
    <location>
        <begin position="418"/>
        <end position="430"/>
    </location>
</feature>
<accession>A0A8S3YC19</accession>
<dbReference type="InterPro" id="IPR012934">
    <property type="entry name" value="Znf_AD"/>
</dbReference>
<feature type="binding site" evidence="1">
    <location>
        <position position="74"/>
    </location>
    <ligand>
        <name>Zn(2+)</name>
        <dbReference type="ChEBI" id="CHEBI:29105"/>
    </ligand>
</feature>
<dbReference type="Proteomes" id="UP000691718">
    <property type="component" value="Unassembled WGS sequence"/>
</dbReference>
<keyword evidence="5" id="KW-1185">Reference proteome</keyword>
<sequence length="610" mass="69762">MDIFNPNSIEETFPINLCRCCLVEGCYKDISSEYFFSGKKEIYEEMLKDVFNLEISFQKYGGPSRYSRLICENCIGKLRDAKEFKYKVLESEKSFIKYLEEMQINTKEEENNHQADIISGQCAIKEEPELSTDNDVESCENDIFGNSQVVNYYDLLGIKIESESNIDNEIESHGIVKDQTEENHTDVMSVKLESESNTDNEIESNETLEDYTKKNHIVNLENIKLYVNKNLNNKLNGGANVCDKRKLTTEVNTKKKRTKLADEGTNSDYESGAPGLPFKKKLRTEIVHKKCVTTYLGQDFKPTETQSTDNELRRGLPLQIIGELVIEHDNNQMEVDDVNPTIYHVHKPRQIIGDRFNKRPKTSAERVREFRARKAMLKQQSKQRQEPVAIVEIAAEDIRSAGPSEDKQDPGPSEITTIEERAKSAEETRRLKKQAKTDIAIEHYNYQMEVDNGNPTIDHVQKPRQMISYRFNKRPKTSAERVREFRARKALLKQQSKQQHEPDATVEIAAEDIRSAGPSEDNQDPGPSEITTNKKGVSETSKKQAKTAAQRMREYRQRQKLAKKIPLEPQSDQDLDAIVSTSSSQVNQRAGPSTINSIYAELTRRGISQS</sequence>
<evidence type="ECO:0000259" key="3">
    <source>
        <dbReference type="PROSITE" id="PS51915"/>
    </source>
</evidence>
<feature type="compositionally biased region" description="Basic and acidic residues" evidence="2">
    <location>
        <begin position="397"/>
        <end position="409"/>
    </location>
</feature>
<feature type="binding site" evidence="1">
    <location>
        <position position="18"/>
    </location>
    <ligand>
        <name>Zn(2+)</name>
        <dbReference type="ChEBI" id="CHEBI:29105"/>
    </ligand>
</feature>
<feature type="domain" description="ZAD" evidence="3">
    <location>
        <begin position="16"/>
        <end position="98"/>
    </location>
</feature>
<dbReference type="GO" id="GO:0005634">
    <property type="term" value="C:nucleus"/>
    <property type="evidence" value="ECO:0007669"/>
    <property type="project" value="InterPro"/>
</dbReference>